<keyword evidence="2" id="KW-1185">Reference proteome</keyword>
<evidence type="ECO:0000313" key="1">
    <source>
        <dbReference type="EMBL" id="GER40235.1"/>
    </source>
</evidence>
<dbReference type="Proteomes" id="UP000325081">
    <property type="component" value="Unassembled WGS sequence"/>
</dbReference>
<evidence type="ECO:0000313" key="2">
    <source>
        <dbReference type="Proteomes" id="UP000325081"/>
    </source>
</evidence>
<reference evidence="2" key="1">
    <citation type="journal article" date="2019" name="Curr. Biol.">
        <title>Genome Sequence of Striga asiatica Provides Insight into the Evolution of Plant Parasitism.</title>
        <authorList>
            <person name="Yoshida S."/>
            <person name="Kim S."/>
            <person name="Wafula E.K."/>
            <person name="Tanskanen J."/>
            <person name="Kim Y.M."/>
            <person name="Honaas L."/>
            <person name="Yang Z."/>
            <person name="Spallek T."/>
            <person name="Conn C.E."/>
            <person name="Ichihashi Y."/>
            <person name="Cheong K."/>
            <person name="Cui S."/>
            <person name="Der J.P."/>
            <person name="Gundlach H."/>
            <person name="Jiao Y."/>
            <person name="Hori C."/>
            <person name="Ishida J.K."/>
            <person name="Kasahara H."/>
            <person name="Kiba T."/>
            <person name="Kim M.S."/>
            <person name="Koo N."/>
            <person name="Laohavisit A."/>
            <person name="Lee Y.H."/>
            <person name="Lumba S."/>
            <person name="McCourt P."/>
            <person name="Mortimer J.C."/>
            <person name="Mutuku J.M."/>
            <person name="Nomura T."/>
            <person name="Sasaki-Sekimoto Y."/>
            <person name="Seto Y."/>
            <person name="Wang Y."/>
            <person name="Wakatake T."/>
            <person name="Sakakibara H."/>
            <person name="Demura T."/>
            <person name="Yamaguchi S."/>
            <person name="Yoneyama K."/>
            <person name="Manabe R.I."/>
            <person name="Nelson D.C."/>
            <person name="Schulman A.H."/>
            <person name="Timko M.P."/>
            <person name="dePamphilis C.W."/>
            <person name="Choi D."/>
            <person name="Shirasu K."/>
        </authorList>
    </citation>
    <scope>NUCLEOTIDE SEQUENCE [LARGE SCALE GENOMIC DNA]</scope>
    <source>
        <strain evidence="2">cv. UVA1</strain>
    </source>
</reference>
<dbReference type="EMBL" id="BKCP01005849">
    <property type="protein sequence ID" value="GER40235.1"/>
    <property type="molecule type" value="Genomic_DNA"/>
</dbReference>
<sequence>MYISDERDKGLEFVNCVQSRNRALNGASLLNLETYGAFDNYRKFFTDSNHLPVSRETPMNLGSSMVELQNDPRCANLLGSPYSPSLPERPYNRPEFGSSQLSPQFYRANGNAKFPSATLWMLIAFSLSASSYYIPKRN</sequence>
<organism evidence="1 2">
    <name type="scientific">Striga asiatica</name>
    <name type="common">Asiatic witchweed</name>
    <name type="synonym">Buchnera asiatica</name>
    <dbReference type="NCBI Taxonomy" id="4170"/>
    <lineage>
        <taxon>Eukaryota</taxon>
        <taxon>Viridiplantae</taxon>
        <taxon>Streptophyta</taxon>
        <taxon>Embryophyta</taxon>
        <taxon>Tracheophyta</taxon>
        <taxon>Spermatophyta</taxon>
        <taxon>Magnoliopsida</taxon>
        <taxon>eudicotyledons</taxon>
        <taxon>Gunneridae</taxon>
        <taxon>Pentapetalae</taxon>
        <taxon>asterids</taxon>
        <taxon>lamiids</taxon>
        <taxon>Lamiales</taxon>
        <taxon>Orobanchaceae</taxon>
        <taxon>Buchnereae</taxon>
        <taxon>Striga</taxon>
    </lineage>
</organism>
<name>A0A5A7Q4U0_STRAF</name>
<accession>A0A5A7Q4U0</accession>
<protein>
    <submittedName>
        <fullName evidence="1">Stress-induced-phosphoprotein 1</fullName>
    </submittedName>
</protein>
<gene>
    <name evidence="1" type="ORF">STAS_16896</name>
</gene>
<proteinExistence type="predicted"/>
<comment type="caution">
    <text evidence="1">The sequence shown here is derived from an EMBL/GenBank/DDBJ whole genome shotgun (WGS) entry which is preliminary data.</text>
</comment>
<dbReference type="AlphaFoldDB" id="A0A5A7Q4U0"/>